<keyword evidence="7" id="KW-0576">Peroxisome</keyword>
<evidence type="ECO:0000256" key="6">
    <source>
        <dbReference type="ARBA" id="ARBA00023098"/>
    </source>
</evidence>
<dbReference type="UniPathway" id="UPA00659"/>
<dbReference type="SUPFAM" id="SSF52096">
    <property type="entry name" value="ClpP/crotonase"/>
    <property type="match status" value="1"/>
</dbReference>
<dbReference type="Gene3D" id="3.90.226.10">
    <property type="entry name" value="2-enoyl-CoA Hydratase, Chain A, domain 1"/>
    <property type="match status" value="1"/>
</dbReference>
<keyword evidence="10" id="KW-1185">Reference proteome</keyword>
<dbReference type="PANTHER" id="PTHR43149:SF1">
    <property type="entry name" value="DELTA(3,5)-DELTA(2,4)-DIENOYL-COA ISOMERASE, MITOCHONDRIAL"/>
    <property type="match status" value="1"/>
</dbReference>
<evidence type="ECO:0000313" key="10">
    <source>
        <dbReference type="Proteomes" id="UP000008066"/>
    </source>
</evidence>
<evidence type="ECO:0000256" key="4">
    <source>
        <dbReference type="ARBA" id="ARBA00022832"/>
    </source>
</evidence>
<evidence type="ECO:0000256" key="8">
    <source>
        <dbReference type="ARBA" id="ARBA00023235"/>
    </source>
</evidence>
<dbReference type="HOGENOM" id="CLU_009834_7_0_1"/>
<evidence type="ECO:0000256" key="3">
    <source>
        <dbReference type="ARBA" id="ARBA00005254"/>
    </source>
</evidence>
<dbReference type="Proteomes" id="UP000008066">
    <property type="component" value="Unassembled WGS sequence"/>
</dbReference>
<organism evidence="10">
    <name type="scientific">Chaetomium thermophilum (strain DSM 1495 / CBS 144.50 / IMI 039719)</name>
    <name type="common">Thermochaetoides thermophila</name>
    <dbReference type="NCBI Taxonomy" id="759272"/>
    <lineage>
        <taxon>Eukaryota</taxon>
        <taxon>Fungi</taxon>
        <taxon>Dikarya</taxon>
        <taxon>Ascomycota</taxon>
        <taxon>Pezizomycotina</taxon>
        <taxon>Sordariomycetes</taxon>
        <taxon>Sordariomycetidae</taxon>
        <taxon>Sordariales</taxon>
        <taxon>Chaetomiaceae</taxon>
        <taxon>Thermochaetoides</taxon>
    </lineage>
</organism>
<dbReference type="GO" id="GO:0005777">
    <property type="term" value="C:peroxisome"/>
    <property type="evidence" value="ECO:0007669"/>
    <property type="project" value="UniProtKB-SubCell"/>
</dbReference>
<dbReference type="FunFam" id="3.90.226.10:FF:000024">
    <property type="entry name" value="Delta3,5-delta2,4-dienoyl-CoA isomerase"/>
    <property type="match status" value="1"/>
</dbReference>
<dbReference type="PANTHER" id="PTHR43149">
    <property type="entry name" value="ENOYL-COA HYDRATASE"/>
    <property type="match status" value="1"/>
</dbReference>
<dbReference type="EMBL" id="GL988045">
    <property type="protein sequence ID" value="EGS18653.1"/>
    <property type="molecule type" value="Genomic_DNA"/>
</dbReference>
<keyword evidence="8" id="KW-0413">Isomerase</keyword>
<keyword evidence="5" id="KW-0007">Acetylation</keyword>
<keyword evidence="4" id="KW-0276">Fatty acid metabolism</keyword>
<dbReference type="Gene3D" id="1.10.12.10">
    <property type="entry name" value="Lyase 2-enoyl-coa Hydratase, Chain A, domain 2"/>
    <property type="match status" value="1"/>
</dbReference>
<dbReference type="OrthoDB" id="14970at2759"/>
<dbReference type="InterPro" id="IPR045002">
    <property type="entry name" value="Ech1-like"/>
</dbReference>
<protein>
    <submittedName>
        <fullName evidence="9">Enoyl CoA hydratase-like protein</fullName>
    </submittedName>
</protein>
<comment type="subcellular location">
    <subcellularLocation>
        <location evidence="1">Peroxisome</location>
    </subcellularLocation>
</comment>
<reference evidence="9 10" key="1">
    <citation type="journal article" date="2011" name="Cell">
        <title>Insight into structure and assembly of the nuclear pore complex by utilizing the genome of a eukaryotic thermophile.</title>
        <authorList>
            <person name="Amlacher S."/>
            <person name="Sarges P."/>
            <person name="Flemming D."/>
            <person name="van Noort V."/>
            <person name="Kunze R."/>
            <person name="Devos D.P."/>
            <person name="Arumugam M."/>
            <person name="Bork P."/>
            <person name="Hurt E."/>
        </authorList>
    </citation>
    <scope>NUCLEOTIDE SEQUENCE [LARGE SCALE GENOMIC DNA]</scope>
    <source>
        <strain evidence="10">DSM 1495 / CBS 144.50 / IMI 039719</strain>
    </source>
</reference>
<dbReference type="CDD" id="cd06558">
    <property type="entry name" value="crotonase-like"/>
    <property type="match status" value="1"/>
</dbReference>
<dbReference type="FunFam" id="1.10.12.10:FF:000004">
    <property type="entry name" value="Delta3,5-delta2,4-dienoyl-CoA isomerase"/>
    <property type="match status" value="1"/>
</dbReference>
<evidence type="ECO:0000313" key="9">
    <source>
        <dbReference type="EMBL" id="EGS18653.1"/>
    </source>
</evidence>
<evidence type="ECO:0000256" key="1">
    <source>
        <dbReference type="ARBA" id="ARBA00004275"/>
    </source>
</evidence>
<accession>G0SDQ2</accession>
<dbReference type="GO" id="GO:0005739">
    <property type="term" value="C:mitochondrion"/>
    <property type="evidence" value="ECO:0007669"/>
    <property type="project" value="TreeGrafter"/>
</dbReference>
<evidence type="ECO:0000256" key="2">
    <source>
        <dbReference type="ARBA" id="ARBA00005005"/>
    </source>
</evidence>
<name>G0SDQ2_CHATD</name>
<proteinExistence type="inferred from homology"/>
<dbReference type="Pfam" id="PF00378">
    <property type="entry name" value="ECH_1"/>
    <property type="match status" value="1"/>
</dbReference>
<dbReference type="eggNOG" id="KOG1681">
    <property type="taxonomic scope" value="Eukaryota"/>
</dbReference>
<dbReference type="STRING" id="759272.G0SDQ2"/>
<dbReference type="GO" id="GO:0006635">
    <property type="term" value="P:fatty acid beta-oxidation"/>
    <property type="evidence" value="ECO:0007669"/>
    <property type="project" value="UniProtKB-UniPathway"/>
</dbReference>
<dbReference type="GeneID" id="18259297"/>
<comment type="similarity">
    <text evidence="3">Belongs to the enoyl-CoA hydratase/isomerase family.</text>
</comment>
<evidence type="ECO:0000256" key="7">
    <source>
        <dbReference type="ARBA" id="ARBA00023140"/>
    </source>
</evidence>
<gene>
    <name evidence="9" type="ORF">CTHT_0052590</name>
</gene>
<keyword evidence="6" id="KW-0443">Lipid metabolism</keyword>
<dbReference type="InterPro" id="IPR029045">
    <property type="entry name" value="ClpP/crotonase-like_dom_sf"/>
</dbReference>
<comment type="pathway">
    <text evidence="2">Lipid metabolism; fatty acid beta-oxidation.</text>
</comment>
<dbReference type="InterPro" id="IPR001753">
    <property type="entry name" value="Enoyl-CoA_hydra/iso"/>
</dbReference>
<sequence length="286" mass="30799">MAQAKPLAAYSSYKYFNVTSPSPYVAHVEINRPEKLNAFHEAMWLEMKRVFDQLSVDPEVRAIVLSGAGERAFSAGLDVVAASEGSILNNKDGLDGARTATKLRRHIAEFQDSISAIEKCEKPVICVLHGISIGLSIDISCCADVRICAKDTRFAVKEVDIGLAADIGTLARLPKVVGSFSWVKDVALSARDFGAAEALQVGFVSQVCDNKAAALAAAFEKAAFIASKSPVAVQGTKELLNHSRDHSVAENLRYTGVWNSAMLQTQDVAAALLSGMQKRKPTFEKL</sequence>
<dbReference type="InterPro" id="IPR014748">
    <property type="entry name" value="Enoyl-CoA_hydra_C"/>
</dbReference>
<dbReference type="KEGG" id="cthr:CTHT_0052590"/>
<dbReference type="AlphaFoldDB" id="G0SDQ2"/>
<dbReference type="OMA" id="QYVAHVE"/>
<dbReference type="RefSeq" id="XP_006695598.1">
    <property type="nucleotide sequence ID" value="XM_006695535.1"/>
</dbReference>
<dbReference type="GO" id="GO:0051750">
    <property type="term" value="F:delta(3,5)-delta(2,4)-dienoyl-CoA isomerase activity"/>
    <property type="evidence" value="ECO:0007669"/>
    <property type="project" value="TreeGrafter"/>
</dbReference>
<evidence type="ECO:0000256" key="5">
    <source>
        <dbReference type="ARBA" id="ARBA00022990"/>
    </source>
</evidence>